<dbReference type="InterPro" id="IPR050445">
    <property type="entry name" value="Bact_polysacc_biosynth/exp"/>
</dbReference>
<dbReference type="PANTHER" id="PTHR32309">
    <property type="entry name" value="TYROSINE-PROTEIN KINASE"/>
    <property type="match status" value="1"/>
</dbReference>
<dbReference type="AlphaFoldDB" id="X1CP29"/>
<dbReference type="GO" id="GO:0005886">
    <property type="term" value="C:plasma membrane"/>
    <property type="evidence" value="ECO:0007669"/>
    <property type="project" value="TreeGrafter"/>
</dbReference>
<name>X1CP29_9ZZZZ</name>
<evidence type="ECO:0000256" key="1">
    <source>
        <dbReference type="SAM" id="Phobius"/>
    </source>
</evidence>
<comment type="caution">
    <text evidence="2">The sequence shown here is derived from an EMBL/GenBank/DDBJ whole genome shotgun (WGS) entry which is preliminary data.</text>
</comment>
<organism evidence="2">
    <name type="scientific">marine sediment metagenome</name>
    <dbReference type="NCBI Taxonomy" id="412755"/>
    <lineage>
        <taxon>unclassified sequences</taxon>
        <taxon>metagenomes</taxon>
        <taxon>ecological metagenomes</taxon>
    </lineage>
</organism>
<feature type="non-terminal residue" evidence="2">
    <location>
        <position position="1"/>
    </location>
</feature>
<dbReference type="EMBL" id="BART01030991">
    <property type="protein sequence ID" value="GAH09522.1"/>
    <property type="molecule type" value="Genomic_DNA"/>
</dbReference>
<evidence type="ECO:0000313" key="2">
    <source>
        <dbReference type="EMBL" id="GAH09522.1"/>
    </source>
</evidence>
<protein>
    <submittedName>
        <fullName evidence="2">Uncharacterized protein</fullName>
    </submittedName>
</protein>
<dbReference type="PANTHER" id="PTHR32309:SF13">
    <property type="entry name" value="FERRIC ENTEROBACTIN TRANSPORT PROTEIN FEPE"/>
    <property type="match status" value="1"/>
</dbReference>
<gene>
    <name evidence="2" type="ORF">S01H4_53946</name>
</gene>
<feature type="transmembrane region" description="Helical" evidence="1">
    <location>
        <begin position="23"/>
        <end position="41"/>
    </location>
</feature>
<keyword evidence="1" id="KW-1133">Transmembrane helix</keyword>
<reference evidence="2" key="1">
    <citation type="journal article" date="2014" name="Front. Microbiol.">
        <title>High frequency of phylogenetically diverse reductive dehalogenase-homologous genes in deep subseafloor sedimentary metagenomes.</title>
        <authorList>
            <person name="Kawai M."/>
            <person name="Futagami T."/>
            <person name="Toyoda A."/>
            <person name="Takaki Y."/>
            <person name="Nishi S."/>
            <person name="Hori S."/>
            <person name="Arai W."/>
            <person name="Tsubouchi T."/>
            <person name="Morono Y."/>
            <person name="Uchiyama I."/>
            <person name="Ito T."/>
            <person name="Fujiyama A."/>
            <person name="Inagaki F."/>
            <person name="Takami H."/>
        </authorList>
    </citation>
    <scope>NUCLEOTIDE SEQUENCE</scope>
    <source>
        <strain evidence="2">Expedition CK06-06</strain>
    </source>
</reference>
<keyword evidence="1" id="KW-0472">Membrane</keyword>
<proteinExistence type="predicted"/>
<keyword evidence="1" id="KW-0812">Transmembrane</keyword>
<accession>X1CP29</accession>
<dbReference type="GO" id="GO:0004713">
    <property type="term" value="F:protein tyrosine kinase activity"/>
    <property type="evidence" value="ECO:0007669"/>
    <property type="project" value="TreeGrafter"/>
</dbReference>
<sequence>NIRITEQAQLPMFPISPNKKRNLLLGVILGLMIGIGISFLWEYLDRSLRTEEDVRKYLGLPVLSVIPIAEKEKLKGYGQNSDSPKQKTKFEKFREIFRL</sequence>